<organism evidence="1 2">
    <name type="scientific">Rhodopseudomonas faecalis</name>
    <dbReference type="NCBI Taxonomy" id="99655"/>
    <lineage>
        <taxon>Bacteria</taxon>
        <taxon>Pseudomonadati</taxon>
        <taxon>Pseudomonadota</taxon>
        <taxon>Alphaproteobacteria</taxon>
        <taxon>Hyphomicrobiales</taxon>
        <taxon>Nitrobacteraceae</taxon>
        <taxon>Rhodopseudomonas</taxon>
    </lineage>
</organism>
<reference evidence="1 2" key="1">
    <citation type="submission" date="2018-06" db="EMBL/GenBank/DDBJ databases">
        <title>Genomic Encyclopedia of Archaeal and Bacterial Type Strains, Phase II (KMG-II): from individual species to whole genera.</title>
        <authorList>
            <person name="Goeker M."/>
        </authorList>
    </citation>
    <scope>NUCLEOTIDE SEQUENCE [LARGE SCALE GENOMIC DNA]</scope>
    <source>
        <strain evidence="1 2">JCM 11668</strain>
    </source>
</reference>
<comment type="caution">
    <text evidence="1">The sequence shown here is derived from an EMBL/GenBank/DDBJ whole genome shotgun (WGS) entry which is preliminary data.</text>
</comment>
<dbReference type="Proteomes" id="UP000248148">
    <property type="component" value="Unassembled WGS sequence"/>
</dbReference>
<dbReference type="AlphaFoldDB" id="A0A318TM87"/>
<dbReference type="RefSeq" id="WP_110779618.1">
    <property type="nucleotide sequence ID" value="NZ_QJTI01000002.1"/>
</dbReference>
<gene>
    <name evidence="1" type="ORF">BJ122_102203</name>
</gene>
<evidence type="ECO:0000313" key="1">
    <source>
        <dbReference type="EMBL" id="PYF04977.1"/>
    </source>
</evidence>
<evidence type="ECO:0000313" key="2">
    <source>
        <dbReference type="Proteomes" id="UP000248148"/>
    </source>
</evidence>
<keyword evidence="2" id="KW-1185">Reference proteome</keyword>
<dbReference type="EMBL" id="QJTI01000002">
    <property type="protein sequence ID" value="PYF04977.1"/>
    <property type="molecule type" value="Genomic_DNA"/>
</dbReference>
<proteinExistence type="predicted"/>
<sequence>MSQPLNQIIAAIEAGGADETNGKPAGDIIEKGCEAAGYIHPADAANEFCLEIADAILAPAHPQKEPSR</sequence>
<name>A0A318TM87_9BRAD</name>
<protein>
    <submittedName>
        <fullName evidence="1">Uncharacterized protein</fullName>
    </submittedName>
</protein>
<accession>A0A318TM87</accession>